<dbReference type="PROSITE" id="PS50920">
    <property type="entry name" value="SOLCAR"/>
    <property type="match status" value="1"/>
</dbReference>
<evidence type="ECO:0000256" key="26">
    <source>
        <dbReference type="ARBA" id="ARBA00059215"/>
    </source>
</evidence>
<keyword evidence="19" id="KW-0648">Protein biosynthesis</keyword>
<dbReference type="InterPro" id="IPR044136">
    <property type="entry name" value="Lys-tRNA-ligase_II_N"/>
</dbReference>
<dbReference type="Gene3D" id="3.30.930.10">
    <property type="entry name" value="Bira Bifunctional Protein, Domain 2"/>
    <property type="match status" value="1"/>
</dbReference>
<dbReference type="GO" id="GO:0017101">
    <property type="term" value="C:aminoacyl-tRNA synthetase multienzyme complex"/>
    <property type="evidence" value="ECO:0007669"/>
    <property type="project" value="TreeGrafter"/>
</dbReference>
<keyword evidence="11" id="KW-0963">Cytoplasm</keyword>
<evidence type="ECO:0000256" key="11">
    <source>
        <dbReference type="ARBA" id="ARBA00022490"/>
    </source>
</evidence>
<dbReference type="NCBIfam" id="TIGR00499">
    <property type="entry name" value="lysS_bact"/>
    <property type="match status" value="1"/>
</dbReference>
<evidence type="ECO:0000256" key="25">
    <source>
        <dbReference type="ARBA" id="ARBA00048573"/>
    </source>
</evidence>
<dbReference type="GO" id="GO:0016740">
    <property type="term" value="F:transferase activity"/>
    <property type="evidence" value="ECO:0007669"/>
    <property type="project" value="UniProtKB-KW"/>
</dbReference>
<comment type="similarity">
    <text evidence="7">Belongs to the class-II aminoacyl-tRNA synthetase family.</text>
</comment>
<evidence type="ECO:0000256" key="10">
    <source>
        <dbReference type="ARBA" id="ARBA00022475"/>
    </source>
</evidence>
<evidence type="ECO:0000256" key="15">
    <source>
        <dbReference type="ARBA" id="ARBA00022679"/>
    </source>
</evidence>
<evidence type="ECO:0000256" key="7">
    <source>
        <dbReference type="ARBA" id="ARBA00008226"/>
    </source>
</evidence>
<evidence type="ECO:0000256" key="22">
    <source>
        <dbReference type="ARBA" id="ARBA00023146"/>
    </source>
</evidence>
<evidence type="ECO:0000256" key="5">
    <source>
        <dbReference type="ARBA" id="ARBA00004613"/>
    </source>
</evidence>
<evidence type="ECO:0000313" key="31">
    <source>
        <dbReference type="EMBL" id="CRL07529.1"/>
    </source>
</evidence>
<evidence type="ECO:0000256" key="12">
    <source>
        <dbReference type="ARBA" id="ARBA00022525"/>
    </source>
</evidence>
<evidence type="ECO:0000256" key="24">
    <source>
        <dbReference type="ARBA" id="ARBA00030563"/>
    </source>
</evidence>
<comment type="similarity">
    <text evidence="6">Belongs to the mitochondrial carrier (TC 2.A.29) family.</text>
</comment>
<keyword evidence="20" id="KW-0007">Acetylation</keyword>
<dbReference type="InterPro" id="IPR002313">
    <property type="entry name" value="Lys-tRNA-ligase_II"/>
</dbReference>
<evidence type="ECO:0000256" key="20">
    <source>
        <dbReference type="ARBA" id="ARBA00022990"/>
    </source>
</evidence>
<keyword evidence="13" id="KW-0597">Phosphoprotein</keyword>
<keyword evidence="23" id="KW-0539">Nucleus</keyword>
<evidence type="ECO:0000256" key="29">
    <source>
        <dbReference type="SAM" id="MobiDB-lite"/>
    </source>
</evidence>
<dbReference type="Pfam" id="PF01336">
    <property type="entry name" value="tRNA_anti-codon"/>
    <property type="match status" value="1"/>
</dbReference>
<dbReference type="InterPro" id="IPR004364">
    <property type="entry name" value="Aa-tRNA-synt_II"/>
</dbReference>
<dbReference type="GO" id="GO:0000049">
    <property type="term" value="F:tRNA binding"/>
    <property type="evidence" value="ECO:0007669"/>
    <property type="project" value="TreeGrafter"/>
</dbReference>
<dbReference type="EC" id="6.1.1.6" evidence="8 28"/>
<dbReference type="Gene3D" id="2.40.50.140">
    <property type="entry name" value="Nucleic acid-binding proteins"/>
    <property type="match status" value="1"/>
</dbReference>
<feature type="region of interest" description="Disordered" evidence="29">
    <location>
        <begin position="550"/>
        <end position="572"/>
    </location>
</feature>
<comment type="subcellular location">
    <subcellularLocation>
        <location evidence="3">Cell membrane</location>
        <topology evidence="3">Peripheral membrane protein</topology>
    </subcellularLocation>
    <subcellularLocation>
        <location evidence="4">Cytoplasm</location>
        <location evidence="4">Cytosol</location>
    </subcellularLocation>
    <subcellularLocation>
        <location evidence="2">Membrane</location>
        <topology evidence="2">Multi-pass membrane protein</topology>
    </subcellularLocation>
    <subcellularLocation>
        <location evidence="1">Nucleus</location>
    </subcellularLocation>
    <subcellularLocation>
        <location evidence="5">Secreted</location>
    </subcellularLocation>
</comment>
<dbReference type="CDD" id="cd00775">
    <property type="entry name" value="LysRS_core"/>
    <property type="match status" value="1"/>
</dbReference>
<dbReference type="InterPro" id="IPR018149">
    <property type="entry name" value="Lys-tRNA-synth_II_C"/>
</dbReference>
<keyword evidence="14" id="KW-0436">Ligase</keyword>
<evidence type="ECO:0000256" key="8">
    <source>
        <dbReference type="ARBA" id="ARBA00013166"/>
    </source>
</evidence>
<dbReference type="EMBL" id="CVRI01000072">
    <property type="protein sequence ID" value="CRL07529.1"/>
    <property type="molecule type" value="Genomic_DNA"/>
</dbReference>
<dbReference type="SUPFAM" id="SSF50249">
    <property type="entry name" value="Nucleic acid-binding proteins"/>
    <property type="match status" value="1"/>
</dbReference>
<keyword evidence="18" id="KW-0067">ATP-binding</keyword>
<keyword evidence="10" id="KW-1003">Cell membrane</keyword>
<dbReference type="InterPro" id="IPR045864">
    <property type="entry name" value="aa-tRNA-synth_II/BPL/LPL"/>
</dbReference>
<dbReference type="SUPFAM" id="SSF55681">
    <property type="entry name" value="Class II aaRS and biotin synthetases"/>
    <property type="match status" value="1"/>
</dbReference>
<protein>
    <recommendedName>
        <fullName evidence="9 28">Lysine--tRNA ligase</fullName>
        <ecNumber evidence="8 28">6.1.1.6</ecNumber>
    </recommendedName>
    <alternativeName>
        <fullName evidence="24 28">Lysyl-tRNA synthetase</fullName>
    </alternativeName>
</protein>
<dbReference type="InterPro" id="IPR012340">
    <property type="entry name" value="NA-bd_OB-fold"/>
</dbReference>
<dbReference type="FunFam" id="2.40.50.140:FF:000050">
    <property type="entry name" value="Lysine--tRNA ligase"/>
    <property type="match status" value="1"/>
</dbReference>
<dbReference type="GO" id="GO:0006430">
    <property type="term" value="P:lysyl-tRNA aminoacylation"/>
    <property type="evidence" value="ECO:0007669"/>
    <property type="project" value="InterPro"/>
</dbReference>
<keyword evidence="17" id="KW-0547">Nucleotide-binding</keyword>
<dbReference type="GO" id="GO:0005576">
    <property type="term" value="C:extracellular region"/>
    <property type="evidence" value="ECO:0007669"/>
    <property type="project" value="UniProtKB-SubCell"/>
</dbReference>
<dbReference type="FunFam" id="3.30.930.10:FF:000029">
    <property type="entry name" value="Lysine--tRNA ligase"/>
    <property type="match status" value="1"/>
</dbReference>
<dbReference type="PROSITE" id="PS50862">
    <property type="entry name" value="AA_TRNA_LIGASE_II"/>
    <property type="match status" value="1"/>
</dbReference>
<dbReference type="Pfam" id="PF00153">
    <property type="entry name" value="Mito_carr"/>
    <property type="match status" value="1"/>
</dbReference>
<keyword evidence="16 27" id="KW-0812">Transmembrane</keyword>
<keyword evidence="22" id="KW-0030">Aminoacyl-tRNA synthetase</keyword>
<dbReference type="CDD" id="cd04322">
    <property type="entry name" value="LysRS_N"/>
    <property type="match status" value="1"/>
</dbReference>
<dbReference type="GO" id="GO:0005634">
    <property type="term" value="C:nucleus"/>
    <property type="evidence" value="ECO:0007669"/>
    <property type="project" value="UniProtKB-SubCell"/>
</dbReference>
<dbReference type="PANTHER" id="PTHR42918">
    <property type="entry name" value="LYSYL-TRNA SYNTHETASE"/>
    <property type="match status" value="1"/>
</dbReference>
<evidence type="ECO:0000256" key="16">
    <source>
        <dbReference type="ARBA" id="ARBA00022692"/>
    </source>
</evidence>
<keyword evidence="12" id="KW-0964">Secreted</keyword>
<evidence type="ECO:0000256" key="17">
    <source>
        <dbReference type="ARBA" id="ARBA00022741"/>
    </source>
</evidence>
<evidence type="ECO:0000256" key="3">
    <source>
        <dbReference type="ARBA" id="ARBA00004202"/>
    </source>
</evidence>
<dbReference type="Pfam" id="PF00152">
    <property type="entry name" value="tRNA-synt_2"/>
    <property type="match status" value="1"/>
</dbReference>
<evidence type="ECO:0000256" key="1">
    <source>
        <dbReference type="ARBA" id="ARBA00004123"/>
    </source>
</evidence>
<dbReference type="GO" id="GO:0005524">
    <property type="term" value="F:ATP binding"/>
    <property type="evidence" value="ECO:0007669"/>
    <property type="project" value="UniProtKB-KW"/>
</dbReference>
<name>A0A1J1J949_9DIPT</name>
<dbReference type="GO" id="GO:0005829">
    <property type="term" value="C:cytosol"/>
    <property type="evidence" value="ECO:0007669"/>
    <property type="project" value="UniProtKB-SubCell"/>
</dbReference>
<feature type="repeat" description="Solcar" evidence="27">
    <location>
        <begin position="884"/>
        <end position="986"/>
    </location>
</feature>
<keyword evidence="15" id="KW-0808">Transferase</keyword>
<comment type="function">
    <text evidence="26">Catalyzes the specific attachment of an amino acid to its cognate tRNA in a 2 step reaction: the amino acid (AA) is first activated by ATP to form AA-AMP and then transferred to the acceptor end of the tRNA. When secreted, acts as a signaling molecule that induces immune response through the activation of monocyte/macrophages. Catalyzes the synthesis of the signaling molecule diadenosine tetraphosphate (Ap4A), and thereby mediates disruption of the complex between HINT1 and MITF and the concomitant activation of MITF transcriptional activity.</text>
</comment>
<dbReference type="SUPFAM" id="SSF103506">
    <property type="entry name" value="Mitochondrial carrier"/>
    <property type="match status" value="1"/>
</dbReference>
<dbReference type="Gene3D" id="1.50.40.10">
    <property type="entry name" value="Mitochondrial carrier domain"/>
    <property type="match status" value="2"/>
</dbReference>
<proteinExistence type="inferred from homology"/>
<evidence type="ECO:0000256" key="19">
    <source>
        <dbReference type="ARBA" id="ARBA00022917"/>
    </source>
</evidence>
<dbReference type="OrthoDB" id="21243at2759"/>
<organism evidence="31 32">
    <name type="scientific">Clunio marinus</name>
    <dbReference type="NCBI Taxonomy" id="568069"/>
    <lineage>
        <taxon>Eukaryota</taxon>
        <taxon>Metazoa</taxon>
        <taxon>Ecdysozoa</taxon>
        <taxon>Arthropoda</taxon>
        <taxon>Hexapoda</taxon>
        <taxon>Insecta</taxon>
        <taxon>Pterygota</taxon>
        <taxon>Neoptera</taxon>
        <taxon>Endopterygota</taxon>
        <taxon>Diptera</taxon>
        <taxon>Nematocera</taxon>
        <taxon>Chironomoidea</taxon>
        <taxon>Chironomidae</taxon>
        <taxon>Clunio</taxon>
    </lineage>
</organism>
<comment type="catalytic activity">
    <reaction evidence="25 28">
        <text>tRNA(Lys) + L-lysine + ATP = L-lysyl-tRNA(Lys) + AMP + diphosphate</text>
        <dbReference type="Rhea" id="RHEA:20792"/>
        <dbReference type="Rhea" id="RHEA-COMP:9696"/>
        <dbReference type="Rhea" id="RHEA-COMP:9697"/>
        <dbReference type="ChEBI" id="CHEBI:30616"/>
        <dbReference type="ChEBI" id="CHEBI:32551"/>
        <dbReference type="ChEBI" id="CHEBI:33019"/>
        <dbReference type="ChEBI" id="CHEBI:78442"/>
        <dbReference type="ChEBI" id="CHEBI:78529"/>
        <dbReference type="ChEBI" id="CHEBI:456215"/>
        <dbReference type="EC" id="6.1.1.6"/>
    </reaction>
</comment>
<evidence type="ECO:0000256" key="28">
    <source>
        <dbReference type="RuleBase" id="RU003748"/>
    </source>
</evidence>
<dbReference type="GO" id="GO:0004824">
    <property type="term" value="F:lysine-tRNA ligase activity"/>
    <property type="evidence" value="ECO:0007669"/>
    <property type="project" value="UniProtKB-EC"/>
</dbReference>
<gene>
    <name evidence="31" type="primary">similar to Lysine--tRNA ligase</name>
    <name evidence="31" type="ORF">CLUMA_CG020495</name>
</gene>
<evidence type="ECO:0000256" key="27">
    <source>
        <dbReference type="PROSITE-ProRule" id="PRU00282"/>
    </source>
</evidence>
<dbReference type="STRING" id="568069.A0A1J1J949"/>
<dbReference type="InterPro" id="IPR018108">
    <property type="entry name" value="MCP_transmembrane"/>
</dbReference>
<dbReference type="PANTHER" id="PTHR42918:SF9">
    <property type="entry name" value="LYSINE--TRNA LIGASE"/>
    <property type="match status" value="1"/>
</dbReference>
<dbReference type="HAMAP" id="MF_00252">
    <property type="entry name" value="Lys_tRNA_synth_class2"/>
    <property type="match status" value="1"/>
</dbReference>
<evidence type="ECO:0000256" key="14">
    <source>
        <dbReference type="ARBA" id="ARBA00022598"/>
    </source>
</evidence>
<keyword evidence="21 27" id="KW-0472">Membrane</keyword>
<dbReference type="InterPro" id="IPR023395">
    <property type="entry name" value="MCP_dom_sf"/>
</dbReference>
<evidence type="ECO:0000256" key="6">
    <source>
        <dbReference type="ARBA" id="ARBA00006375"/>
    </source>
</evidence>
<evidence type="ECO:0000259" key="30">
    <source>
        <dbReference type="PROSITE" id="PS50862"/>
    </source>
</evidence>
<evidence type="ECO:0000256" key="21">
    <source>
        <dbReference type="ARBA" id="ARBA00023136"/>
    </source>
</evidence>
<dbReference type="Proteomes" id="UP000183832">
    <property type="component" value="Unassembled WGS sequence"/>
</dbReference>
<evidence type="ECO:0000256" key="18">
    <source>
        <dbReference type="ARBA" id="ARBA00022840"/>
    </source>
</evidence>
<feature type="domain" description="Aminoacyl-transfer RNA synthetases class-II family profile" evidence="30">
    <location>
        <begin position="226"/>
        <end position="557"/>
    </location>
</feature>
<dbReference type="PRINTS" id="PR00982">
    <property type="entry name" value="TRNASYNTHLYS"/>
</dbReference>
<evidence type="ECO:0000256" key="2">
    <source>
        <dbReference type="ARBA" id="ARBA00004141"/>
    </source>
</evidence>
<evidence type="ECO:0000313" key="32">
    <source>
        <dbReference type="Proteomes" id="UP000183832"/>
    </source>
</evidence>
<accession>A0A1J1J949</accession>
<evidence type="ECO:0000256" key="23">
    <source>
        <dbReference type="ARBA" id="ARBA00023242"/>
    </source>
</evidence>
<dbReference type="GO" id="GO:0005886">
    <property type="term" value="C:plasma membrane"/>
    <property type="evidence" value="ECO:0007669"/>
    <property type="project" value="UniProtKB-SubCell"/>
</dbReference>
<dbReference type="InterPro" id="IPR004365">
    <property type="entry name" value="NA-bd_OB_tRNA"/>
</dbReference>
<reference evidence="31 32" key="1">
    <citation type="submission" date="2015-04" db="EMBL/GenBank/DDBJ databases">
        <authorList>
            <person name="Syromyatnikov M.Y."/>
            <person name="Popov V.N."/>
        </authorList>
    </citation>
    <scope>NUCLEOTIDE SEQUENCE [LARGE SCALE GENOMIC DNA]</scope>
</reference>
<evidence type="ECO:0000256" key="4">
    <source>
        <dbReference type="ARBA" id="ARBA00004514"/>
    </source>
</evidence>
<evidence type="ECO:0000256" key="13">
    <source>
        <dbReference type="ARBA" id="ARBA00022553"/>
    </source>
</evidence>
<keyword evidence="32" id="KW-1185">Reference proteome</keyword>
<dbReference type="GO" id="GO:0005739">
    <property type="term" value="C:mitochondrion"/>
    <property type="evidence" value="ECO:0007669"/>
    <property type="project" value="TreeGrafter"/>
</dbReference>
<dbReference type="InterPro" id="IPR006195">
    <property type="entry name" value="aa-tRNA-synth_II"/>
</dbReference>
<feature type="region of interest" description="Disordered" evidence="29">
    <location>
        <begin position="1"/>
        <end position="48"/>
    </location>
</feature>
<dbReference type="AlphaFoldDB" id="A0A1J1J949"/>
<evidence type="ECO:0000256" key="9">
    <source>
        <dbReference type="ARBA" id="ARBA00015745"/>
    </source>
</evidence>
<sequence length="1035" mass="118051">MAEEKLSKNELKRRLKAAQKEKEKLEKDAHKPEKVEKSNENKKEAKIDESEISPNEYFKLRSAAVTELKSNPSTHPYPHKFHVSSSLEDFIEKFSHLKDGEMLENEMLSVAGRVHAIRESGAKLIFYDVRGEGVKIQVMGNAKLYSSEEAFSEDTDRIRRGDIIGINGYPGKTKKGELSIIPKSIKLLSPCLHMLPHLHFGLKDKETRFRMRYLDLILNNRVRDIFYVRSKIISYIRQFFDKQGFLEVETPMMNMIPGGATAKPFVTHHNELNMDLYMRIAPELYLKMLIVGGLDRVYEIGRQFRNEGIDLTHNPEFTTCEFYMAYADYSDLIEITEKLLSGMVKSIHGSYKIKYHPDGPEGEEVEIDFTPPFKRVSMLKTLESILKVKFPVATEMATKETNQFFDQLCIKHQVECPPPRTTARLLDKLVGEFLEEDCINPTFICDHPQLMSPLAKYHRNEPGLTERFELFIMKKEICNAYTELNDPFVQRERFAQQASDKAAGDDEAQLVDENFCMALEYGLPPTGGWGLGVDRLTMFLTDNNNIKEVLPFPAMKPDDTSKGQNQTDSETTEPVKPFFVTEIYSNFINLNEVMASLDRYNSFDEDEDYDELDNSQRINMSNRAYNYPENYNYFQSSPRDLTLNLPKTTTNSFKSYQPVFDSPESDEVSITRYLSVSVSLVSLITENLLSHPFIVLRRQCQVYHNSKRRHLVPITLVPVIVHLHRRQGVTTLWKGIGSSLLVRGMSLAVEDVLSKFTPWPKEINSRTTVKQFTHHLILKSISLAIIMPFYSASLVETVQSDIASEKPGILDVFREGSARLFSWSSPAKGRMLPVWVLLGPWVSFGLSKYLVSVIVKGISTRIISKQIHRREEKKGARPKDLTAINNEIELYSNIISLISSEVLFYPFETVLHRIQLQGTRTIIDNLDSGIQVVPILTNYEGAIDCYINTVTSEGFGGLYKGFGAMILQFAAHLAVIKISKWIINQISEICSDKAPPKVTEFYNLEPATLSLQSMQQQGSTVSRSLSYVSSLNDEP</sequence>
<dbReference type="NCBIfam" id="NF001756">
    <property type="entry name" value="PRK00484.1"/>
    <property type="match status" value="1"/>
</dbReference>